<organism evidence="5 6">
    <name type="scientific">Halorientalis brevis</name>
    <dbReference type="NCBI Taxonomy" id="1126241"/>
    <lineage>
        <taxon>Archaea</taxon>
        <taxon>Methanobacteriati</taxon>
        <taxon>Methanobacteriota</taxon>
        <taxon>Stenosarchaea group</taxon>
        <taxon>Halobacteria</taxon>
        <taxon>Halobacteriales</taxon>
        <taxon>Haloarculaceae</taxon>
        <taxon>Halorientalis</taxon>
    </lineage>
</organism>
<evidence type="ECO:0000256" key="1">
    <source>
        <dbReference type="ARBA" id="ARBA00023015"/>
    </source>
</evidence>
<dbReference type="Pfam" id="PF04967">
    <property type="entry name" value="HTH_10"/>
    <property type="match status" value="1"/>
</dbReference>
<sequence length="219" mass="24410">MRYATFTVVAESGFTGVGRTISSHPAITHEGIQNITLLGDGTVLMLTQLRGDLELARTILEERDDIRQCEVFGREEGYAYIHAEATEVVQQLLTVEREHEVLISTPIEFGEAEHGKGEELRVTLLGEDRTLQRVVSNAPDAVDVRLEETGEYQPNLDEVAALLTDRQREILATAVEMGYYEVPRETTQRKIADALDVAPGTVTEHLQKIESKVLTPLVR</sequence>
<dbReference type="RefSeq" id="WP_247377040.1">
    <property type="nucleotide sequence ID" value="NZ_JALLGV010000003.1"/>
</dbReference>
<dbReference type="AlphaFoldDB" id="A0ABD6C6N9"/>
<feature type="domain" description="HTH bat-type" evidence="3">
    <location>
        <begin position="163"/>
        <end position="214"/>
    </location>
</feature>
<dbReference type="Pfam" id="PF24278">
    <property type="entry name" value="HVO_0513_N"/>
    <property type="match status" value="1"/>
</dbReference>
<dbReference type="EMBL" id="JBHUDJ010000001">
    <property type="protein sequence ID" value="MFD1585831.1"/>
    <property type="molecule type" value="Genomic_DNA"/>
</dbReference>
<feature type="domain" description="HVO-0513-like N-terminal" evidence="4">
    <location>
        <begin position="17"/>
        <end position="152"/>
    </location>
</feature>
<evidence type="ECO:0000313" key="5">
    <source>
        <dbReference type="EMBL" id="MFD1585831.1"/>
    </source>
</evidence>
<keyword evidence="6" id="KW-1185">Reference proteome</keyword>
<evidence type="ECO:0000313" key="6">
    <source>
        <dbReference type="Proteomes" id="UP001597119"/>
    </source>
</evidence>
<gene>
    <name evidence="5" type="ORF">ACFR9U_02460</name>
</gene>
<evidence type="ECO:0000259" key="4">
    <source>
        <dbReference type="Pfam" id="PF24278"/>
    </source>
</evidence>
<evidence type="ECO:0000256" key="2">
    <source>
        <dbReference type="ARBA" id="ARBA00023163"/>
    </source>
</evidence>
<dbReference type="PANTHER" id="PTHR34236">
    <property type="entry name" value="DIMETHYL SULFOXIDE REDUCTASE TRANSCRIPTIONAL ACTIVATOR"/>
    <property type="match status" value="1"/>
</dbReference>
<protein>
    <submittedName>
        <fullName evidence="5">Helix-turn-helix domain-containing protein</fullName>
    </submittedName>
</protein>
<dbReference type="InterPro" id="IPR007050">
    <property type="entry name" value="HTH_bacterioopsin"/>
</dbReference>
<dbReference type="InterPro" id="IPR036388">
    <property type="entry name" value="WH-like_DNA-bd_sf"/>
</dbReference>
<keyword evidence="1" id="KW-0805">Transcription regulation</keyword>
<dbReference type="InterPro" id="IPR056493">
    <property type="entry name" value="HVO_0513_N"/>
</dbReference>
<dbReference type="Gene3D" id="1.10.10.10">
    <property type="entry name" value="Winged helix-like DNA-binding domain superfamily/Winged helix DNA-binding domain"/>
    <property type="match status" value="1"/>
</dbReference>
<comment type="caution">
    <text evidence="5">The sequence shown here is derived from an EMBL/GenBank/DDBJ whole genome shotgun (WGS) entry which is preliminary data.</text>
</comment>
<proteinExistence type="predicted"/>
<name>A0ABD6C6N9_9EURY</name>
<accession>A0ABD6C6N9</accession>
<reference evidence="5 6" key="1">
    <citation type="journal article" date="2019" name="Int. J. Syst. Evol. Microbiol.">
        <title>The Global Catalogue of Microorganisms (GCM) 10K type strain sequencing project: providing services to taxonomists for standard genome sequencing and annotation.</title>
        <authorList>
            <consortium name="The Broad Institute Genomics Platform"/>
            <consortium name="The Broad Institute Genome Sequencing Center for Infectious Disease"/>
            <person name="Wu L."/>
            <person name="Ma J."/>
        </authorList>
    </citation>
    <scope>NUCLEOTIDE SEQUENCE [LARGE SCALE GENOMIC DNA]</scope>
    <source>
        <strain evidence="5 6">CGMCC 1.12125</strain>
    </source>
</reference>
<keyword evidence="2" id="KW-0804">Transcription</keyword>
<dbReference type="Proteomes" id="UP001597119">
    <property type="component" value="Unassembled WGS sequence"/>
</dbReference>
<evidence type="ECO:0000259" key="3">
    <source>
        <dbReference type="Pfam" id="PF04967"/>
    </source>
</evidence>
<dbReference type="PANTHER" id="PTHR34236:SF1">
    <property type="entry name" value="DIMETHYL SULFOXIDE REDUCTASE TRANSCRIPTIONAL ACTIVATOR"/>
    <property type="match status" value="1"/>
</dbReference>